<sequence>MYDVILFPTDGSEESFAALEHALDIADTYGATLHVLYVVDTSYSYVGSDGIPIDWDAVLDAFRSAGKRALETAETWADREGVPVVGSIREDSIVHRAILQYVGDNDVKMIVMGTHGRRGLDRLLLGSVTERVLRTADVPVLTVRTAGANAG</sequence>
<dbReference type="RefSeq" id="WP_267621008.1">
    <property type="nucleotide sequence ID" value="NZ_JAODIW010000005.1"/>
</dbReference>
<name>A0ABD5PIK0_9EURY</name>
<dbReference type="SUPFAM" id="SSF52402">
    <property type="entry name" value="Adenine nucleotide alpha hydrolases-like"/>
    <property type="match status" value="1"/>
</dbReference>
<accession>A0ABD5PIK0</accession>
<keyword evidence="4" id="KW-1185">Reference proteome</keyword>
<gene>
    <name evidence="3" type="ORF">ACFO0N_22040</name>
</gene>
<dbReference type="CDD" id="cd00293">
    <property type="entry name" value="USP-like"/>
    <property type="match status" value="1"/>
</dbReference>
<feature type="domain" description="UspA" evidence="2">
    <location>
        <begin position="1"/>
        <end position="144"/>
    </location>
</feature>
<dbReference type="AlphaFoldDB" id="A0ABD5PIK0"/>
<evidence type="ECO:0000313" key="3">
    <source>
        <dbReference type="EMBL" id="MFC4360630.1"/>
    </source>
</evidence>
<organism evidence="3 4">
    <name type="scientific">Halobium salinum</name>
    <dbReference type="NCBI Taxonomy" id="1364940"/>
    <lineage>
        <taxon>Archaea</taxon>
        <taxon>Methanobacteriati</taxon>
        <taxon>Methanobacteriota</taxon>
        <taxon>Stenosarchaea group</taxon>
        <taxon>Halobacteria</taxon>
        <taxon>Halobacteriales</taxon>
        <taxon>Haloferacaceae</taxon>
        <taxon>Halobium</taxon>
    </lineage>
</organism>
<evidence type="ECO:0000259" key="2">
    <source>
        <dbReference type="Pfam" id="PF00582"/>
    </source>
</evidence>
<protein>
    <submittedName>
        <fullName evidence="3">Universal stress protein</fullName>
    </submittedName>
</protein>
<dbReference type="EMBL" id="JBHSDS010000017">
    <property type="protein sequence ID" value="MFC4360630.1"/>
    <property type="molecule type" value="Genomic_DNA"/>
</dbReference>
<dbReference type="PANTHER" id="PTHR46268:SF6">
    <property type="entry name" value="UNIVERSAL STRESS PROTEIN UP12"/>
    <property type="match status" value="1"/>
</dbReference>
<evidence type="ECO:0000313" key="4">
    <source>
        <dbReference type="Proteomes" id="UP001595921"/>
    </source>
</evidence>
<evidence type="ECO:0000256" key="1">
    <source>
        <dbReference type="ARBA" id="ARBA00008791"/>
    </source>
</evidence>
<dbReference type="InterPro" id="IPR014729">
    <property type="entry name" value="Rossmann-like_a/b/a_fold"/>
</dbReference>
<reference evidence="3 4" key="1">
    <citation type="journal article" date="2019" name="Int. J. Syst. Evol. Microbiol.">
        <title>The Global Catalogue of Microorganisms (GCM) 10K type strain sequencing project: providing services to taxonomists for standard genome sequencing and annotation.</title>
        <authorList>
            <consortium name="The Broad Institute Genomics Platform"/>
            <consortium name="The Broad Institute Genome Sequencing Center for Infectious Disease"/>
            <person name="Wu L."/>
            <person name="Ma J."/>
        </authorList>
    </citation>
    <scope>NUCLEOTIDE SEQUENCE [LARGE SCALE GENOMIC DNA]</scope>
    <source>
        <strain evidence="3 4">CGMCC 1.12553</strain>
    </source>
</reference>
<comment type="similarity">
    <text evidence="1">Belongs to the universal stress protein A family.</text>
</comment>
<proteinExistence type="inferred from homology"/>
<dbReference type="InterPro" id="IPR006015">
    <property type="entry name" value="Universal_stress_UspA"/>
</dbReference>
<dbReference type="PRINTS" id="PR01438">
    <property type="entry name" value="UNVRSLSTRESS"/>
</dbReference>
<dbReference type="Gene3D" id="3.40.50.620">
    <property type="entry name" value="HUPs"/>
    <property type="match status" value="1"/>
</dbReference>
<comment type="caution">
    <text evidence="3">The sequence shown here is derived from an EMBL/GenBank/DDBJ whole genome shotgun (WGS) entry which is preliminary data.</text>
</comment>
<dbReference type="InterPro" id="IPR006016">
    <property type="entry name" value="UspA"/>
</dbReference>
<dbReference type="PANTHER" id="PTHR46268">
    <property type="entry name" value="STRESS RESPONSE PROTEIN NHAX"/>
    <property type="match status" value="1"/>
</dbReference>
<dbReference type="Pfam" id="PF00582">
    <property type="entry name" value="Usp"/>
    <property type="match status" value="1"/>
</dbReference>
<dbReference type="Proteomes" id="UP001595921">
    <property type="component" value="Unassembled WGS sequence"/>
</dbReference>